<dbReference type="PANTHER" id="PTHR33116:SF70">
    <property type="entry name" value="NON-LTR RETROELEMENT REVERSE TRANSCRIPTASE-LIKE PROTEIN"/>
    <property type="match status" value="1"/>
</dbReference>
<evidence type="ECO:0000313" key="2">
    <source>
        <dbReference type="EMBL" id="KAJ7957099.1"/>
    </source>
</evidence>
<keyword evidence="3" id="KW-1185">Reference proteome</keyword>
<dbReference type="Pfam" id="PF00078">
    <property type="entry name" value="RVT_1"/>
    <property type="match status" value="1"/>
</dbReference>
<feature type="non-terminal residue" evidence="2">
    <location>
        <position position="171"/>
    </location>
</feature>
<dbReference type="Proteomes" id="UP001163823">
    <property type="component" value="Chromosome 9"/>
</dbReference>
<evidence type="ECO:0000259" key="1">
    <source>
        <dbReference type="PROSITE" id="PS50878"/>
    </source>
</evidence>
<dbReference type="KEGG" id="qsa:O6P43_023439"/>
<dbReference type="SUPFAM" id="SSF56672">
    <property type="entry name" value="DNA/RNA polymerases"/>
    <property type="match status" value="1"/>
</dbReference>
<proteinExistence type="predicted"/>
<dbReference type="InterPro" id="IPR000477">
    <property type="entry name" value="RT_dom"/>
</dbReference>
<organism evidence="2 3">
    <name type="scientific">Quillaja saponaria</name>
    <name type="common">Soap bark tree</name>
    <dbReference type="NCBI Taxonomy" id="32244"/>
    <lineage>
        <taxon>Eukaryota</taxon>
        <taxon>Viridiplantae</taxon>
        <taxon>Streptophyta</taxon>
        <taxon>Embryophyta</taxon>
        <taxon>Tracheophyta</taxon>
        <taxon>Spermatophyta</taxon>
        <taxon>Magnoliopsida</taxon>
        <taxon>eudicotyledons</taxon>
        <taxon>Gunneridae</taxon>
        <taxon>Pentapetalae</taxon>
        <taxon>rosids</taxon>
        <taxon>fabids</taxon>
        <taxon>Fabales</taxon>
        <taxon>Quillajaceae</taxon>
        <taxon>Quillaja</taxon>
    </lineage>
</organism>
<reference evidence="2" key="1">
    <citation type="journal article" date="2023" name="Science">
        <title>Elucidation of the pathway for biosynthesis of saponin adjuvants from the soapbark tree.</title>
        <authorList>
            <person name="Reed J."/>
            <person name="Orme A."/>
            <person name="El-Demerdash A."/>
            <person name="Owen C."/>
            <person name="Martin L.B.B."/>
            <person name="Misra R.C."/>
            <person name="Kikuchi S."/>
            <person name="Rejzek M."/>
            <person name="Martin A.C."/>
            <person name="Harkess A."/>
            <person name="Leebens-Mack J."/>
            <person name="Louveau T."/>
            <person name="Stephenson M.J."/>
            <person name="Osbourn A."/>
        </authorList>
    </citation>
    <scope>NUCLEOTIDE SEQUENCE</scope>
    <source>
        <strain evidence="2">S10</strain>
    </source>
</reference>
<dbReference type="EMBL" id="JARAOO010000009">
    <property type="protein sequence ID" value="KAJ7957099.1"/>
    <property type="molecule type" value="Genomic_DNA"/>
</dbReference>
<feature type="domain" description="Reverse transcriptase" evidence="1">
    <location>
        <begin position="1"/>
        <end position="159"/>
    </location>
</feature>
<sequence length="171" mass="19699">MIRSDIGLSAGTLNLFGFPEKWVNLVMTCMSSVCTSILWNGEKIECFHPKQGIRQGNPLSPYLFVLSMERLGQFMNDEVQNERWKPFRVGQSSIRLFHLFFADDIFLFCEASGDQAKHVRRCLDRFSMVSGLNVNLTKSKVFFSSNTRRGRRREIGDIIRMGSTNDRGKYL</sequence>
<evidence type="ECO:0000313" key="3">
    <source>
        <dbReference type="Proteomes" id="UP001163823"/>
    </source>
</evidence>
<name>A0AAD7LF81_QUISA</name>
<gene>
    <name evidence="2" type="ORF">O6P43_023439</name>
</gene>
<comment type="caution">
    <text evidence="2">The sequence shown here is derived from an EMBL/GenBank/DDBJ whole genome shotgun (WGS) entry which is preliminary data.</text>
</comment>
<protein>
    <submittedName>
        <fullName evidence="2">Ribonuclease H</fullName>
    </submittedName>
</protein>
<dbReference type="PROSITE" id="PS50878">
    <property type="entry name" value="RT_POL"/>
    <property type="match status" value="1"/>
</dbReference>
<dbReference type="AlphaFoldDB" id="A0AAD7LF81"/>
<dbReference type="PANTHER" id="PTHR33116">
    <property type="entry name" value="REVERSE TRANSCRIPTASE ZINC-BINDING DOMAIN-CONTAINING PROTEIN-RELATED-RELATED"/>
    <property type="match status" value="1"/>
</dbReference>
<accession>A0AAD7LF81</accession>
<dbReference type="InterPro" id="IPR043502">
    <property type="entry name" value="DNA/RNA_pol_sf"/>
</dbReference>